<keyword evidence="4" id="KW-1185">Reference proteome</keyword>
<dbReference type="RefSeq" id="WP_345677619.1">
    <property type="nucleotide sequence ID" value="NZ_BAABHS010000016.1"/>
</dbReference>
<dbReference type="Gene3D" id="2.60.120.10">
    <property type="entry name" value="Jelly Rolls"/>
    <property type="match status" value="1"/>
</dbReference>
<evidence type="ECO:0000313" key="4">
    <source>
        <dbReference type="Proteomes" id="UP001500466"/>
    </source>
</evidence>
<dbReference type="InterPro" id="IPR011051">
    <property type="entry name" value="RmlC_Cupin_sf"/>
</dbReference>
<feature type="domain" description="HTH cro/C1-type" evidence="2">
    <location>
        <begin position="16"/>
        <end position="69"/>
    </location>
</feature>
<protein>
    <submittedName>
        <fullName evidence="3">XRE family transcriptional regulator</fullName>
    </submittedName>
</protein>
<dbReference type="Pfam" id="PF01381">
    <property type="entry name" value="HTH_3"/>
    <property type="match status" value="1"/>
</dbReference>
<dbReference type="InterPro" id="IPR014710">
    <property type="entry name" value="RmlC-like_jellyroll"/>
</dbReference>
<dbReference type="SUPFAM" id="SSF47413">
    <property type="entry name" value="lambda repressor-like DNA-binding domains"/>
    <property type="match status" value="1"/>
</dbReference>
<dbReference type="InterPro" id="IPR013096">
    <property type="entry name" value="Cupin_2"/>
</dbReference>
<organism evidence="3 4">
    <name type="scientific">Yinghuangia aomiensis</name>
    <dbReference type="NCBI Taxonomy" id="676205"/>
    <lineage>
        <taxon>Bacteria</taxon>
        <taxon>Bacillati</taxon>
        <taxon>Actinomycetota</taxon>
        <taxon>Actinomycetes</taxon>
        <taxon>Kitasatosporales</taxon>
        <taxon>Streptomycetaceae</taxon>
        <taxon>Yinghuangia</taxon>
    </lineage>
</organism>
<dbReference type="SMART" id="SM00530">
    <property type="entry name" value="HTH_XRE"/>
    <property type="match status" value="1"/>
</dbReference>
<dbReference type="InterPro" id="IPR050807">
    <property type="entry name" value="TransReg_Diox_bact_type"/>
</dbReference>
<sequence>MPDLELVTQSIARNTKRLRQARDFSLDMLAARAGVSRGMLIQIEQARTNPSIGTLVRVADALGVSIAQLLDYSDTPAVRITPAEESVALWSTEAGSEGRLLGGTEAPGPLELWSWLLMPGEGHDSEPHPPGTAELVRVDEGELTLLLDGRAYTVPTGATAHFESHVAHGYHNGGGTPVRITLVVSVPPPQ</sequence>
<keyword evidence="1" id="KW-0238">DNA-binding</keyword>
<evidence type="ECO:0000256" key="1">
    <source>
        <dbReference type="ARBA" id="ARBA00023125"/>
    </source>
</evidence>
<dbReference type="CDD" id="cd00093">
    <property type="entry name" value="HTH_XRE"/>
    <property type="match status" value="1"/>
</dbReference>
<dbReference type="EMBL" id="BAABHS010000016">
    <property type="protein sequence ID" value="GAA4973652.1"/>
    <property type="molecule type" value="Genomic_DNA"/>
</dbReference>
<dbReference type="PANTHER" id="PTHR46797:SF1">
    <property type="entry name" value="METHYLPHOSPHONATE SYNTHASE"/>
    <property type="match status" value="1"/>
</dbReference>
<dbReference type="InterPro" id="IPR010982">
    <property type="entry name" value="Lambda_DNA-bd_dom_sf"/>
</dbReference>
<dbReference type="PROSITE" id="PS50943">
    <property type="entry name" value="HTH_CROC1"/>
    <property type="match status" value="1"/>
</dbReference>
<dbReference type="Gene3D" id="1.10.260.40">
    <property type="entry name" value="lambda repressor-like DNA-binding domains"/>
    <property type="match status" value="1"/>
</dbReference>
<dbReference type="CDD" id="cd02209">
    <property type="entry name" value="cupin_XRE_C"/>
    <property type="match status" value="1"/>
</dbReference>
<evidence type="ECO:0000313" key="3">
    <source>
        <dbReference type="EMBL" id="GAA4973652.1"/>
    </source>
</evidence>
<comment type="caution">
    <text evidence="3">The sequence shown here is derived from an EMBL/GenBank/DDBJ whole genome shotgun (WGS) entry which is preliminary data.</text>
</comment>
<gene>
    <name evidence="3" type="ORF">GCM10023205_45160</name>
</gene>
<dbReference type="Pfam" id="PF07883">
    <property type="entry name" value="Cupin_2"/>
    <property type="match status" value="1"/>
</dbReference>
<accession>A0ABP9HLD5</accession>
<proteinExistence type="predicted"/>
<evidence type="ECO:0000259" key="2">
    <source>
        <dbReference type="PROSITE" id="PS50943"/>
    </source>
</evidence>
<dbReference type="Proteomes" id="UP001500466">
    <property type="component" value="Unassembled WGS sequence"/>
</dbReference>
<dbReference type="PANTHER" id="PTHR46797">
    <property type="entry name" value="HTH-TYPE TRANSCRIPTIONAL REGULATOR"/>
    <property type="match status" value="1"/>
</dbReference>
<reference evidence="4" key="1">
    <citation type="journal article" date="2019" name="Int. J. Syst. Evol. Microbiol.">
        <title>The Global Catalogue of Microorganisms (GCM) 10K type strain sequencing project: providing services to taxonomists for standard genome sequencing and annotation.</title>
        <authorList>
            <consortium name="The Broad Institute Genomics Platform"/>
            <consortium name="The Broad Institute Genome Sequencing Center for Infectious Disease"/>
            <person name="Wu L."/>
            <person name="Ma J."/>
        </authorList>
    </citation>
    <scope>NUCLEOTIDE SEQUENCE [LARGE SCALE GENOMIC DNA]</scope>
    <source>
        <strain evidence="4">JCM 17986</strain>
    </source>
</reference>
<dbReference type="SUPFAM" id="SSF51182">
    <property type="entry name" value="RmlC-like cupins"/>
    <property type="match status" value="1"/>
</dbReference>
<dbReference type="InterPro" id="IPR001387">
    <property type="entry name" value="Cro/C1-type_HTH"/>
</dbReference>
<name>A0ABP9HLD5_9ACTN</name>